<accession>A0AAC9TYH3</accession>
<reference evidence="1 2" key="1">
    <citation type="submission" date="2017-06" db="EMBL/GenBank/DDBJ databases">
        <title>Complete genome sequence of Shewanella marisflavi EP1 associated with anaerobic 2,4-dinitrotoluene reduction and salt tolerance.</title>
        <authorList>
            <person name="Huang J."/>
        </authorList>
    </citation>
    <scope>NUCLEOTIDE SEQUENCE [LARGE SCALE GENOMIC DNA]</scope>
    <source>
        <strain evidence="1 2">EP1</strain>
    </source>
</reference>
<dbReference type="Proteomes" id="UP000198233">
    <property type="component" value="Chromosome"/>
</dbReference>
<gene>
    <name evidence="1" type="ORF">CFF01_04030</name>
</gene>
<organism evidence="1 2">
    <name type="scientific">Shewanella marisflavi</name>
    <dbReference type="NCBI Taxonomy" id="260364"/>
    <lineage>
        <taxon>Bacteria</taxon>
        <taxon>Pseudomonadati</taxon>
        <taxon>Pseudomonadota</taxon>
        <taxon>Gammaproteobacteria</taxon>
        <taxon>Alteromonadales</taxon>
        <taxon>Shewanellaceae</taxon>
        <taxon>Shewanella</taxon>
    </lineage>
</organism>
<sequence>MVGAVHIPNDVTAEDKTRKPAVFAAQLTVVNEQRKQRGDAVLYKLISQQKANHKGSLCYI</sequence>
<dbReference type="EMBL" id="CP022272">
    <property type="protein sequence ID" value="ASJ95824.1"/>
    <property type="molecule type" value="Genomic_DNA"/>
</dbReference>
<protein>
    <submittedName>
        <fullName evidence="1">Uncharacterized protein</fullName>
    </submittedName>
</protein>
<dbReference type="KEGG" id="smav:CFF01_04030"/>
<evidence type="ECO:0000313" key="2">
    <source>
        <dbReference type="Proteomes" id="UP000198233"/>
    </source>
</evidence>
<evidence type="ECO:0000313" key="1">
    <source>
        <dbReference type="EMBL" id="ASJ95824.1"/>
    </source>
</evidence>
<dbReference type="AlphaFoldDB" id="A0AAC9TYH3"/>
<name>A0AAC9TYH3_9GAMM</name>
<proteinExistence type="predicted"/>